<protein>
    <submittedName>
        <fullName evidence="2">Uncharacterized protein</fullName>
    </submittedName>
</protein>
<dbReference type="EMBL" id="BDIP01004140">
    <property type="protein sequence ID" value="GCA63589.1"/>
    <property type="molecule type" value="Genomic_DNA"/>
</dbReference>
<proteinExistence type="predicted"/>
<name>A0A391NYU6_9EUKA</name>
<feature type="non-terminal residue" evidence="2">
    <location>
        <position position="445"/>
    </location>
</feature>
<dbReference type="Proteomes" id="UP000265618">
    <property type="component" value="Unassembled WGS sequence"/>
</dbReference>
<organism evidence="2 3">
    <name type="scientific">Kipferlia bialata</name>
    <dbReference type="NCBI Taxonomy" id="797122"/>
    <lineage>
        <taxon>Eukaryota</taxon>
        <taxon>Metamonada</taxon>
        <taxon>Carpediemonas-like organisms</taxon>
        <taxon>Kipferlia</taxon>
    </lineage>
</organism>
<accession>A0A391NYU6</accession>
<comment type="caution">
    <text evidence="2">The sequence shown here is derived from an EMBL/GenBank/DDBJ whole genome shotgun (WGS) entry which is preliminary data.</text>
</comment>
<keyword evidence="3" id="KW-1185">Reference proteome</keyword>
<feature type="signal peptide" evidence="1">
    <location>
        <begin position="1"/>
        <end position="20"/>
    </location>
</feature>
<evidence type="ECO:0000313" key="2">
    <source>
        <dbReference type="EMBL" id="GCA63589.1"/>
    </source>
</evidence>
<sequence length="445" mass="46716">MARWVLCTLLVATFALSVLCDDVGPYIEAPAAELIRPGSPCIVNEDGSISMVTGVAPQLVPDGSHLYGSDAVLASSYDSSLVLTIDHEHSNYPLVVHSIFFNGTSTTDDSLTLTTFAEAATAAFDPESQQYVVFYSAGYDYSTDMIIPWIYASLATVVDGDLSLSGSTVLSPDRTGTDGQSDLLASAYDASSGSAVLVYVTPDNVIMGVTAVPSSDSTSPVVFGSPTVLVDSLTAAPTSLDITGTPSGLLVSYVTDESPGDWGLYTMVATVSDTLEISCGDAYAIAHLPYTGVHLATVNDSVVITAAYTDSHHAYMWVCDPTYTTLVPQCAITPFPSNLGGGKHLEADYAAVAYDESTGYINLVAVVATEAGSHTTYAGTAYIATLSEEGEVKVLDSFTFTPQAMDGVVSALVTADGGHLVVVYCSDGYTRYFDMVYVYAQTNMT</sequence>
<evidence type="ECO:0000256" key="1">
    <source>
        <dbReference type="SAM" id="SignalP"/>
    </source>
</evidence>
<dbReference type="AlphaFoldDB" id="A0A391NYU6"/>
<gene>
    <name evidence="2" type="ORF">KIPB_010790</name>
</gene>
<keyword evidence="1" id="KW-0732">Signal</keyword>
<evidence type="ECO:0000313" key="3">
    <source>
        <dbReference type="Proteomes" id="UP000265618"/>
    </source>
</evidence>
<feature type="chain" id="PRO_5017461431" evidence="1">
    <location>
        <begin position="21"/>
        <end position="445"/>
    </location>
</feature>
<reference evidence="2 3" key="1">
    <citation type="journal article" date="2018" name="PLoS ONE">
        <title>The draft genome of Kipferlia bialata reveals reductive genome evolution in fornicate parasites.</title>
        <authorList>
            <person name="Tanifuji G."/>
            <person name="Takabayashi S."/>
            <person name="Kume K."/>
            <person name="Takagi M."/>
            <person name="Nakayama T."/>
            <person name="Kamikawa R."/>
            <person name="Inagaki Y."/>
            <person name="Hashimoto T."/>
        </authorList>
    </citation>
    <scope>NUCLEOTIDE SEQUENCE [LARGE SCALE GENOMIC DNA]</scope>
    <source>
        <strain evidence="2">NY0173</strain>
    </source>
</reference>